<dbReference type="EMBL" id="BART01017911">
    <property type="protein sequence ID" value="GAG83531.1"/>
    <property type="molecule type" value="Genomic_DNA"/>
</dbReference>
<gene>
    <name evidence="1" type="ORF">S01H4_33934</name>
</gene>
<dbReference type="AlphaFoldDB" id="X1CH30"/>
<dbReference type="InterPro" id="IPR013320">
    <property type="entry name" value="ConA-like_dom_sf"/>
</dbReference>
<organism evidence="1">
    <name type="scientific">marine sediment metagenome</name>
    <dbReference type="NCBI Taxonomy" id="412755"/>
    <lineage>
        <taxon>unclassified sequences</taxon>
        <taxon>metagenomes</taxon>
        <taxon>ecological metagenomes</taxon>
    </lineage>
</organism>
<reference evidence="1" key="1">
    <citation type="journal article" date="2014" name="Front. Microbiol.">
        <title>High frequency of phylogenetically diverse reductive dehalogenase-homologous genes in deep subseafloor sedimentary metagenomes.</title>
        <authorList>
            <person name="Kawai M."/>
            <person name="Futagami T."/>
            <person name="Toyoda A."/>
            <person name="Takaki Y."/>
            <person name="Nishi S."/>
            <person name="Hori S."/>
            <person name="Arai W."/>
            <person name="Tsubouchi T."/>
            <person name="Morono Y."/>
            <person name="Uchiyama I."/>
            <person name="Ito T."/>
            <person name="Fujiyama A."/>
            <person name="Inagaki F."/>
            <person name="Takami H."/>
        </authorList>
    </citation>
    <scope>NUCLEOTIDE SEQUENCE</scope>
    <source>
        <strain evidence="1">Expedition CK06-06</strain>
    </source>
</reference>
<comment type="caution">
    <text evidence="1">The sequence shown here is derived from an EMBL/GenBank/DDBJ whole genome shotgun (WGS) entry which is preliminary data.</text>
</comment>
<protein>
    <submittedName>
        <fullName evidence="1">Uncharacterized protein</fullName>
    </submittedName>
</protein>
<name>X1CH30_9ZZZZ</name>
<proteinExistence type="predicted"/>
<accession>X1CH30</accession>
<dbReference type="SUPFAM" id="SSF49899">
    <property type="entry name" value="Concanavalin A-like lectins/glucanases"/>
    <property type="match status" value="1"/>
</dbReference>
<dbReference type="Gene3D" id="2.60.120.200">
    <property type="match status" value="1"/>
</dbReference>
<sequence length="233" mass="24824">MLILSVGLFVSVGQATTIVYYDFEPGNIDLTGNSVTDGSLNGYDGKFKTAGWVDSTAGLSVFATGEGIGQALHVDGATGDLRLLIGNSPAFVVPTMANGTFQFFIRPDVDGMWTNGLQMLFQHGFAPGDGSITASKVNRPWGGYGRATDYSLGTNNGAQTGSVVTDPDIFFTGTDPDYVGTGWKHLAVTWGTAGLKLYLEQTLVDSDPTYTGSLYNSAGDWFHAFYTNECIFD</sequence>
<evidence type="ECO:0000313" key="1">
    <source>
        <dbReference type="EMBL" id="GAG83531.1"/>
    </source>
</evidence>
<feature type="non-terminal residue" evidence="1">
    <location>
        <position position="233"/>
    </location>
</feature>